<feature type="region of interest" description="Disordered" evidence="1">
    <location>
        <begin position="1"/>
        <end position="30"/>
    </location>
</feature>
<reference evidence="2 3" key="1">
    <citation type="journal article" date="2016" name="Sci. Rep.">
        <title>Insights into Adaptations to a Near-Obligate Nematode Endoparasitic Lifestyle from the Finished Genome of Drechmeria coniospora.</title>
        <authorList>
            <person name="Zhang L."/>
            <person name="Zhou Z."/>
            <person name="Guo Q."/>
            <person name="Fokkens L."/>
            <person name="Miskei M."/>
            <person name="Pocsi I."/>
            <person name="Zhang W."/>
            <person name="Chen M."/>
            <person name="Wang L."/>
            <person name="Sun Y."/>
            <person name="Donzelli B.G."/>
            <person name="Gibson D.M."/>
            <person name="Nelson D.R."/>
            <person name="Luo J.G."/>
            <person name="Rep M."/>
            <person name="Liu H."/>
            <person name="Yang S."/>
            <person name="Wang J."/>
            <person name="Krasnoff S.B."/>
            <person name="Xu Y."/>
            <person name="Molnar I."/>
            <person name="Lin M."/>
        </authorList>
    </citation>
    <scope>NUCLEOTIDE SEQUENCE [LARGE SCALE GENOMIC DNA]</scope>
    <source>
        <strain evidence="2 3">ARSEF 6962</strain>
    </source>
</reference>
<keyword evidence="3" id="KW-1185">Reference proteome</keyword>
<dbReference type="EMBL" id="LAYC01000002">
    <property type="protein sequence ID" value="KYK58509.1"/>
    <property type="molecule type" value="Genomic_DNA"/>
</dbReference>
<evidence type="ECO:0000313" key="3">
    <source>
        <dbReference type="Proteomes" id="UP000076580"/>
    </source>
</evidence>
<dbReference type="Proteomes" id="UP000076580">
    <property type="component" value="Chromosome 02"/>
</dbReference>
<proteinExistence type="predicted"/>
<gene>
    <name evidence="2" type="ORF">DCS_05525</name>
</gene>
<dbReference type="InParanoid" id="A0A151GN25"/>
<evidence type="ECO:0000313" key="2">
    <source>
        <dbReference type="EMBL" id="KYK58509.1"/>
    </source>
</evidence>
<sequence length="286" mass="33085">MSQTSMPSDTAAPARRRPGRSRSPDGFSLASQQVDDQVLTIWADEDFEPRGVRPRRAYYGNNVPALGDISNGQSFSLLERHRFVRDAMEKHHTCAQQQNWECRDFAQNVVQDDRISFEEQVTGVYDWTYREKAENVWDWIVGNKYDESWTEVQKVEFRKMLHRMGTLARAAAKGQEFDELDRHFFQKRVVRLRIPIEVFAEDWCQYRFFPVGACRPRHKRSQFNAEDQRKIDQAYPEYWAAGEGPPAGQSAGTASPLNGRVSGQDASFVRLANKAYGQARKYHLIL</sequence>
<dbReference type="GeneID" id="63718168"/>
<protein>
    <submittedName>
        <fullName evidence="2">Uncharacterized protein</fullName>
    </submittedName>
</protein>
<accession>A0A151GN25</accession>
<dbReference type="AlphaFoldDB" id="A0A151GN25"/>
<comment type="caution">
    <text evidence="2">The sequence shown here is derived from an EMBL/GenBank/DDBJ whole genome shotgun (WGS) entry which is preliminary data.</text>
</comment>
<dbReference type="RefSeq" id="XP_040657861.1">
    <property type="nucleotide sequence ID" value="XM_040802828.1"/>
</dbReference>
<organism evidence="2 3">
    <name type="scientific">Drechmeria coniospora</name>
    <name type="common">Nematophagous fungus</name>
    <name type="synonym">Meria coniospora</name>
    <dbReference type="NCBI Taxonomy" id="98403"/>
    <lineage>
        <taxon>Eukaryota</taxon>
        <taxon>Fungi</taxon>
        <taxon>Dikarya</taxon>
        <taxon>Ascomycota</taxon>
        <taxon>Pezizomycotina</taxon>
        <taxon>Sordariomycetes</taxon>
        <taxon>Hypocreomycetidae</taxon>
        <taxon>Hypocreales</taxon>
        <taxon>Ophiocordycipitaceae</taxon>
        <taxon>Drechmeria</taxon>
    </lineage>
</organism>
<name>A0A151GN25_DRECN</name>
<evidence type="ECO:0000256" key="1">
    <source>
        <dbReference type="SAM" id="MobiDB-lite"/>
    </source>
</evidence>